<dbReference type="Pfam" id="PF02100">
    <property type="entry name" value="ODC_AZ"/>
    <property type="match status" value="1"/>
</dbReference>
<dbReference type="AlphaFoldDB" id="A0AAD9CUH3"/>
<comment type="subunit">
    <text evidence="3">Interacts with ODC and thereby sterically blocks ODC homodimerization.</text>
</comment>
<gene>
    <name evidence="7" type="ORF">DB88DRAFT_542256</name>
</gene>
<dbReference type="GO" id="GO:0008073">
    <property type="term" value="F:ornithine decarboxylase inhibitor activity"/>
    <property type="evidence" value="ECO:0007669"/>
    <property type="project" value="InterPro"/>
</dbReference>
<keyword evidence="5" id="KW-0688">Ribosomal frameshifting</keyword>
<keyword evidence="8" id="KW-1185">Reference proteome</keyword>
<dbReference type="InterPro" id="IPR016181">
    <property type="entry name" value="Acyl_CoA_acyltransferase"/>
</dbReference>
<dbReference type="GO" id="GO:0005634">
    <property type="term" value="C:nucleus"/>
    <property type="evidence" value="ECO:0007669"/>
    <property type="project" value="TreeGrafter"/>
</dbReference>
<evidence type="ECO:0000256" key="1">
    <source>
        <dbReference type="ARBA" id="ARBA00002307"/>
    </source>
</evidence>
<dbReference type="GO" id="GO:0045732">
    <property type="term" value="P:positive regulation of protein catabolic process"/>
    <property type="evidence" value="ECO:0007669"/>
    <property type="project" value="TreeGrafter"/>
</dbReference>
<sequence length="337" mass="36018">MANQRQMTSSNRNLRPAGAVGNVGIGATSLPLLFNPNYNHDEANPNPPLAIARAGGRGGSVWVYADEPVDIVGGSPRSVRESLTSYLFPFSHQPTHTNHPVPLQSIGNIGPLTPPSSFSSTTQLPSSPRPIPPLTTHSLPLTPASSTDSNDLRSSSTPPDTFGAHAESEVSIPLISSLFPFHATQLVRHATVLEIVTPPDHVLTGFICDHPAGRTVYVHLPPPHVSSHRPETLSGNFSEVLRPHDPTRSPQHPSSSPLDGLDIRESLTALLDLASEPLGAKSLVLALDKNDREREGLDELLHSLLYVGGQLLAPGSGALDGGWEWDPRKWVLVGVEL</sequence>
<dbReference type="GO" id="GO:0075523">
    <property type="term" value="P:viral translational frameshifting"/>
    <property type="evidence" value="ECO:0007669"/>
    <property type="project" value="UniProtKB-KW"/>
</dbReference>
<evidence type="ECO:0000256" key="2">
    <source>
        <dbReference type="ARBA" id="ARBA00008796"/>
    </source>
</evidence>
<dbReference type="GO" id="GO:0005737">
    <property type="term" value="C:cytoplasm"/>
    <property type="evidence" value="ECO:0007669"/>
    <property type="project" value="TreeGrafter"/>
</dbReference>
<dbReference type="EMBL" id="JAODAN010000009">
    <property type="protein sequence ID" value="KAK1922264.1"/>
    <property type="molecule type" value="Genomic_DNA"/>
</dbReference>
<comment type="similarity">
    <text evidence="2">Belongs to the ODC antizyme family.</text>
</comment>
<evidence type="ECO:0000256" key="6">
    <source>
        <dbReference type="SAM" id="MobiDB-lite"/>
    </source>
</evidence>
<dbReference type="InterPro" id="IPR002993">
    <property type="entry name" value="ODC_AZ"/>
</dbReference>
<evidence type="ECO:0000256" key="3">
    <source>
        <dbReference type="ARBA" id="ARBA00011486"/>
    </source>
</evidence>
<feature type="compositionally biased region" description="Polar residues" evidence="6">
    <location>
        <begin position="248"/>
        <end position="257"/>
    </location>
</feature>
<organism evidence="7 8">
    <name type="scientific">Papiliotrema laurentii</name>
    <name type="common">Cryptococcus laurentii</name>
    <dbReference type="NCBI Taxonomy" id="5418"/>
    <lineage>
        <taxon>Eukaryota</taxon>
        <taxon>Fungi</taxon>
        <taxon>Dikarya</taxon>
        <taxon>Basidiomycota</taxon>
        <taxon>Agaricomycotina</taxon>
        <taxon>Tremellomycetes</taxon>
        <taxon>Tremellales</taxon>
        <taxon>Rhynchogastremaceae</taxon>
        <taxon>Papiliotrema</taxon>
    </lineage>
</organism>
<protein>
    <recommendedName>
        <fullName evidence="4">Ornithine decarboxylase antizyme</fullName>
    </recommendedName>
</protein>
<feature type="region of interest" description="Disordered" evidence="6">
    <location>
        <begin position="238"/>
        <end position="259"/>
    </location>
</feature>
<feature type="region of interest" description="Disordered" evidence="6">
    <location>
        <begin position="98"/>
        <end position="164"/>
    </location>
</feature>
<dbReference type="Gene3D" id="3.40.630.60">
    <property type="match status" value="1"/>
</dbReference>
<dbReference type="PANTHER" id="PTHR10279">
    <property type="entry name" value="ORNITHINE DECARBOXYLASE ANTIZYME"/>
    <property type="match status" value="1"/>
</dbReference>
<name>A0AAD9CUH3_PAPLA</name>
<dbReference type="Proteomes" id="UP001182556">
    <property type="component" value="Unassembled WGS sequence"/>
</dbReference>
<comment type="caution">
    <text evidence="7">The sequence shown here is derived from an EMBL/GenBank/DDBJ whole genome shotgun (WGS) entry which is preliminary data.</text>
</comment>
<accession>A0AAD9CUH3</accession>
<evidence type="ECO:0000313" key="7">
    <source>
        <dbReference type="EMBL" id="KAK1922264.1"/>
    </source>
</evidence>
<evidence type="ECO:0000256" key="5">
    <source>
        <dbReference type="ARBA" id="ARBA00022758"/>
    </source>
</evidence>
<dbReference type="SUPFAM" id="SSF55729">
    <property type="entry name" value="Acyl-CoA N-acyltransferases (Nat)"/>
    <property type="match status" value="1"/>
</dbReference>
<dbReference type="InterPro" id="IPR038581">
    <property type="entry name" value="ODC_AZ_sf"/>
</dbReference>
<proteinExistence type="inferred from homology"/>
<dbReference type="PANTHER" id="PTHR10279:SF10">
    <property type="entry name" value="ORNITHINE DECARBOXYLASE ANTIZYME"/>
    <property type="match status" value="1"/>
</dbReference>
<comment type="function">
    <text evidence="1">Ornithine decarboxylase (ODC) antizyme protein that negatively regulates ODC activity and intracellular polyamine biosynthesis in response to increased intracellular polyamine levels. Binds to ODC monomers, inhibiting the assembly of the functional ODC homodimer, and targets the monomers for ubiquitin-independent proteolytic destruction by the 26S proteasome.</text>
</comment>
<reference evidence="7" key="1">
    <citation type="submission" date="2023-02" db="EMBL/GenBank/DDBJ databases">
        <title>Identification and recombinant expression of a fungal hydrolase from Papiliotrema laurentii that hydrolyzes apple cutin and clears colloidal polyester polyurethane.</title>
        <authorList>
            <consortium name="DOE Joint Genome Institute"/>
            <person name="Roman V.A."/>
            <person name="Bojanowski C."/>
            <person name="Crable B.R."/>
            <person name="Wagner D.N."/>
            <person name="Hung C.S."/>
            <person name="Nadeau L.J."/>
            <person name="Schratz L."/>
            <person name="Haridas S."/>
            <person name="Pangilinan J."/>
            <person name="Lipzen A."/>
            <person name="Na H."/>
            <person name="Yan M."/>
            <person name="Ng V."/>
            <person name="Grigoriev I.V."/>
            <person name="Spatafora J.W."/>
            <person name="Barlow D."/>
            <person name="Biffinger J."/>
            <person name="Kelley-Loughnane N."/>
            <person name="Varaljay V.A."/>
            <person name="Crookes-Goodson W.J."/>
        </authorList>
    </citation>
    <scope>NUCLEOTIDE SEQUENCE</scope>
    <source>
        <strain evidence="7">5307AH</strain>
    </source>
</reference>
<evidence type="ECO:0000313" key="8">
    <source>
        <dbReference type="Proteomes" id="UP001182556"/>
    </source>
</evidence>
<evidence type="ECO:0000256" key="4">
    <source>
        <dbReference type="ARBA" id="ARBA00017712"/>
    </source>
</evidence>
<feature type="compositionally biased region" description="Low complexity" evidence="6">
    <location>
        <begin position="134"/>
        <end position="157"/>
    </location>
</feature>
<feature type="compositionally biased region" description="Low complexity" evidence="6">
    <location>
        <begin position="115"/>
        <end position="126"/>
    </location>
</feature>